<dbReference type="InterPro" id="IPR014284">
    <property type="entry name" value="RNA_pol_sigma-70_dom"/>
</dbReference>
<name>A0A1F4U3T8_UNCW3</name>
<dbReference type="InterPro" id="IPR013249">
    <property type="entry name" value="RNA_pol_sigma70_r4_t2"/>
</dbReference>
<evidence type="ECO:0000259" key="6">
    <source>
        <dbReference type="Pfam" id="PF08281"/>
    </source>
</evidence>
<dbReference type="Gene3D" id="1.10.1740.10">
    <property type="match status" value="1"/>
</dbReference>
<dbReference type="PANTHER" id="PTHR43133">
    <property type="entry name" value="RNA POLYMERASE ECF-TYPE SIGMA FACTO"/>
    <property type="match status" value="1"/>
</dbReference>
<dbReference type="GO" id="GO:0016987">
    <property type="term" value="F:sigma factor activity"/>
    <property type="evidence" value="ECO:0007669"/>
    <property type="project" value="UniProtKB-KW"/>
</dbReference>
<evidence type="ECO:0008006" key="9">
    <source>
        <dbReference type="Google" id="ProtNLM"/>
    </source>
</evidence>
<dbReference type="InterPro" id="IPR036388">
    <property type="entry name" value="WH-like_DNA-bd_sf"/>
</dbReference>
<dbReference type="InterPro" id="IPR039425">
    <property type="entry name" value="RNA_pol_sigma-70-like"/>
</dbReference>
<dbReference type="SUPFAM" id="SSF88659">
    <property type="entry name" value="Sigma3 and sigma4 domains of RNA polymerase sigma factors"/>
    <property type="match status" value="1"/>
</dbReference>
<dbReference type="AlphaFoldDB" id="A0A1F4U3T8"/>
<dbReference type="EMBL" id="MEUM01000134">
    <property type="protein sequence ID" value="OGC39638.1"/>
    <property type="molecule type" value="Genomic_DNA"/>
</dbReference>
<dbReference type="PANTHER" id="PTHR43133:SF51">
    <property type="entry name" value="RNA POLYMERASE SIGMA FACTOR"/>
    <property type="match status" value="1"/>
</dbReference>
<dbReference type="Gene3D" id="1.10.10.10">
    <property type="entry name" value="Winged helix-like DNA-binding domain superfamily/Winged helix DNA-binding domain"/>
    <property type="match status" value="1"/>
</dbReference>
<dbReference type="InterPro" id="IPR007627">
    <property type="entry name" value="RNA_pol_sigma70_r2"/>
</dbReference>
<evidence type="ECO:0000313" key="7">
    <source>
        <dbReference type="EMBL" id="OGC39638.1"/>
    </source>
</evidence>
<feature type="domain" description="RNA polymerase sigma-70 region 2" evidence="5">
    <location>
        <begin position="27"/>
        <end position="93"/>
    </location>
</feature>
<evidence type="ECO:0000256" key="2">
    <source>
        <dbReference type="ARBA" id="ARBA00023015"/>
    </source>
</evidence>
<evidence type="ECO:0000256" key="4">
    <source>
        <dbReference type="ARBA" id="ARBA00023163"/>
    </source>
</evidence>
<keyword evidence="4" id="KW-0804">Transcription</keyword>
<dbReference type="GO" id="GO:0006352">
    <property type="term" value="P:DNA-templated transcription initiation"/>
    <property type="evidence" value="ECO:0007669"/>
    <property type="project" value="InterPro"/>
</dbReference>
<comment type="similarity">
    <text evidence="1">Belongs to the sigma-70 factor family. ECF subfamily.</text>
</comment>
<dbReference type="InterPro" id="IPR013325">
    <property type="entry name" value="RNA_pol_sigma_r2"/>
</dbReference>
<sequence>MSKYRELSDDELIKLVKAGEVEPYDELVRRHQIKIHDLCYKMVRNYDDARDLAQETFIKAFRKINTFHGRSKFSTWLYRIAMNNCLNFIKKQRPTEQLYEEIRIGKSDDPVQIFKNKRFREQLREAVAKLPEVQRAVFTLRTLEDLSYEEVSEILKKPVSTIKVNHHLAVKNLRNQMKAEQ</sequence>
<feature type="domain" description="RNA polymerase sigma factor 70 region 4 type 2" evidence="6">
    <location>
        <begin position="120"/>
        <end position="173"/>
    </location>
</feature>
<gene>
    <name evidence="7" type="ORF">A2Y85_00790</name>
</gene>
<dbReference type="Pfam" id="PF08281">
    <property type="entry name" value="Sigma70_r4_2"/>
    <property type="match status" value="1"/>
</dbReference>
<keyword evidence="2" id="KW-0805">Transcription regulation</keyword>
<dbReference type="Pfam" id="PF04542">
    <property type="entry name" value="Sigma70_r2"/>
    <property type="match status" value="1"/>
</dbReference>
<evidence type="ECO:0000313" key="8">
    <source>
        <dbReference type="Proteomes" id="UP000177025"/>
    </source>
</evidence>
<proteinExistence type="inferred from homology"/>
<protein>
    <recommendedName>
        <fullName evidence="9">RNA polymerase subunit sigma-24</fullName>
    </recommendedName>
</protein>
<dbReference type="SUPFAM" id="SSF88946">
    <property type="entry name" value="Sigma2 domain of RNA polymerase sigma factors"/>
    <property type="match status" value="1"/>
</dbReference>
<evidence type="ECO:0000256" key="1">
    <source>
        <dbReference type="ARBA" id="ARBA00010641"/>
    </source>
</evidence>
<dbReference type="CDD" id="cd06171">
    <property type="entry name" value="Sigma70_r4"/>
    <property type="match status" value="1"/>
</dbReference>
<evidence type="ECO:0000256" key="3">
    <source>
        <dbReference type="ARBA" id="ARBA00023082"/>
    </source>
</evidence>
<keyword evidence="3" id="KW-0731">Sigma factor</keyword>
<dbReference type="Proteomes" id="UP000177025">
    <property type="component" value="Unassembled WGS sequence"/>
</dbReference>
<reference evidence="7 8" key="1">
    <citation type="journal article" date="2016" name="Nat. Commun.">
        <title>Thousands of microbial genomes shed light on interconnected biogeochemical processes in an aquifer system.</title>
        <authorList>
            <person name="Anantharaman K."/>
            <person name="Brown C.T."/>
            <person name="Hug L.A."/>
            <person name="Sharon I."/>
            <person name="Castelle C.J."/>
            <person name="Probst A.J."/>
            <person name="Thomas B.C."/>
            <person name="Singh A."/>
            <person name="Wilkins M.J."/>
            <person name="Karaoz U."/>
            <person name="Brodie E.L."/>
            <person name="Williams K.H."/>
            <person name="Hubbard S.S."/>
            <person name="Banfield J.F."/>
        </authorList>
    </citation>
    <scope>NUCLEOTIDE SEQUENCE [LARGE SCALE GENOMIC DNA]</scope>
</reference>
<evidence type="ECO:0000259" key="5">
    <source>
        <dbReference type="Pfam" id="PF04542"/>
    </source>
</evidence>
<dbReference type="GO" id="GO:0003677">
    <property type="term" value="F:DNA binding"/>
    <property type="evidence" value="ECO:0007669"/>
    <property type="project" value="InterPro"/>
</dbReference>
<comment type="caution">
    <text evidence="7">The sequence shown here is derived from an EMBL/GenBank/DDBJ whole genome shotgun (WGS) entry which is preliminary data.</text>
</comment>
<accession>A0A1F4U3T8</accession>
<dbReference type="InterPro" id="IPR013324">
    <property type="entry name" value="RNA_pol_sigma_r3/r4-like"/>
</dbReference>
<organism evidence="7 8">
    <name type="scientific">candidate division WOR-3 bacterium RBG_13_43_14</name>
    <dbReference type="NCBI Taxonomy" id="1802590"/>
    <lineage>
        <taxon>Bacteria</taxon>
        <taxon>Bacteria division WOR-3</taxon>
    </lineage>
</organism>
<dbReference type="NCBIfam" id="TIGR02937">
    <property type="entry name" value="sigma70-ECF"/>
    <property type="match status" value="1"/>
</dbReference>